<evidence type="ECO:0000313" key="5">
    <source>
        <dbReference type="Proteomes" id="UP000663865"/>
    </source>
</evidence>
<sequence>MNDDDNRKPYRLGRRPGEQSPRPLSSNQDRIEKLTTGKTRTKARTTTGQIITNKTTAAVTSNVKIGQQQWKITKDTLTMGTWNVQTLWVAVTLELLRNEMKRFRFDVIGISEVRWTGKGETPNGDFIWSGEDTTYTRGLGILLSAKAKKTLIGYNPISSRLIAARFNATPFKLTVINVYAPTSASSDDEIEIFYDSIEHPLAHTPKKDIIIVTGDWNAKIGSDNTHWELVIGRYGHGDGNERGDRLLEFAALHNLYIRNTRFQQKANRKRTWASPDGVHKNMIDLVLIQKRWKSSVTNCRTFQSADISSDHSLVLCNIKLRLKKRCIKPQQHHRSDVSQLKSQKVREVYQTRLVNRLQDIDAQCNLEEHAPKVEEAIKDALQATVTTTRRAKKRGFQNKPST</sequence>
<dbReference type="InterPro" id="IPR027124">
    <property type="entry name" value="Swc5/CFDP1/2"/>
</dbReference>
<organism evidence="3 5">
    <name type="scientific">Rotaria socialis</name>
    <dbReference type="NCBI Taxonomy" id="392032"/>
    <lineage>
        <taxon>Eukaryota</taxon>
        <taxon>Metazoa</taxon>
        <taxon>Spiralia</taxon>
        <taxon>Gnathifera</taxon>
        <taxon>Rotifera</taxon>
        <taxon>Eurotatoria</taxon>
        <taxon>Bdelloidea</taxon>
        <taxon>Philodinida</taxon>
        <taxon>Philodinidae</taxon>
        <taxon>Rotaria</taxon>
    </lineage>
</organism>
<dbReference type="EMBL" id="CAJNYV010000713">
    <property type="protein sequence ID" value="CAF3376370.1"/>
    <property type="molecule type" value="Genomic_DNA"/>
</dbReference>
<protein>
    <recommendedName>
        <fullName evidence="2">Endonuclease/exonuclease/phosphatase domain-containing protein</fullName>
    </recommendedName>
</protein>
<dbReference type="GO" id="GO:0003824">
    <property type="term" value="F:catalytic activity"/>
    <property type="evidence" value="ECO:0007669"/>
    <property type="project" value="InterPro"/>
</dbReference>
<dbReference type="Pfam" id="PF03372">
    <property type="entry name" value="Exo_endo_phos"/>
    <property type="match status" value="1"/>
</dbReference>
<feature type="region of interest" description="Disordered" evidence="1">
    <location>
        <begin position="1"/>
        <end position="28"/>
    </location>
</feature>
<dbReference type="InterPro" id="IPR005135">
    <property type="entry name" value="Endo/exonuclease/phosphatase"/>
</dbReference>
<dbReference type="PANTHER" id="PTHR23227:SF85">
    <property type="entry name" value="CRANIOFACIAL DEVELOPMENT PROTEIN 2"/>
    <property type="match status" value="1"/>
</dbReference>
<dbReference type="InterPro" id="IPR036691">
    <property type="entry name" value="Endo/exonu/phosph_ase_sf"/>
</dbReference>
<dbReference type="SUPFAM" id="SSF56219">
    <property type="entry name" value="DNase I-like"/>
    <property type="match status" value="1"/>
</dbReference>
<accession>A0A817YBC5</accession>
<dbReference type="Proteomes" id="UP000663838">
    <property type="component" value="Unassembled WGS sequence"/>
</dbReference>
<dbReference type="Gene3D" id="3.60.10.10">
    <property type="entry name" value="Endonuclease/exonuclease/phosphatase"/>
    <property type="match status" value="1"/>
</dbReference>
<dbReference type="AlphaFoldDB" id="A0A817YBC5"/>
<comment type="caution">
    <text evidence="3">The sequence shown here is derived from an EMBL/GenBank/DDBJ whole genome shotgun (WGS) entry which is preliminary data.</text>
</comment>
<dbReference type="PANTHER" id="PTHR23227">
    <property type="entry name" value="BUCENTAUR RELATED"/>
    <property type="match status" value="1"/>
</dbReference>
<proteinExistence type="predicted"/>
<name>A0A817YBC5_9BILA</name>
<feature type="domain" description="Endonuclease/exonuclease/phosphatase" evidence="2">
    <location>
        <begin position="80"/>
        <end position="311"/>
    </location>
</feature>
<dbReference type="CDD" id="cd09076">
    <property type="entry name" value="L1-EN"/>
    <property type="match status" value="1"/>
</dbReference>
<dbReference type="Proteomes" id="UP000663865">
    <property type="component" value="Unassembled WGS sequence"/>
</dbReference>
<dbReference type="EMBL" id="CAJOBS010003440">
    <property type="protein sequence ID" value="CAF4856266.1"/>
    <property type="molecule type" value="Genomic_DNA"/>
</dbReference>
<gene>
    <name evidence="3" type="ORF">KIK155_LOCUS5869</name>
    <name evidence="4" type="ORF">TOA249_LOCUS27310</name>
</gene>
<evidence type="ECO:0000259" key="2">
    <source>
        <dbReference type="Pfam" id="PF03372"/>
    </source>
</evidence>
<evidence type="ECO:0000313" key="3">
    <source>
        <dbReference type="EMBL" id="CAF3376370.1"/>
    </source>
</evidence>
<evidence type="ECO:0000256" key="1">
    <source>
        <dbReference type="SAM" id="MobiDB-lite"/>
    </source>
</evidence>
<evidence type="ECO:0000313" key="4">
    <source>
        <dbReference type="EMBL" id="CAF4856266.1"/>
    </source>
</evidence>
<reference evidence="3" key="1">
    <citation type="submission" date="2021-02" db="EMBL/GenBank/DDBJ databases">
        <authorList>
            <person name="Nowell W R."/>
        </authorList>
    </citation>
    <scope>NUCLEOTIDE SEQUENCE</scope>
</reference>